<evidence type="ECO:0000313" key="9">
    <source>
        <dbReference type="EMBL" id="KAL1529850.1"/>
    </source>
</evidence>
<dbReference type="FunFam" id="3.30.1330.30:FF:000008">
    <property type="entry name" value="Protein pelota homolog"/>
    <property type="match status" value="1"/>
</dbReference>
<feature type="region of interest" description="Disordered" evidence="7">
    <location>
        <begin position="388"/>
        <end position="418"/>
    </location>
</feature>
<dbReference type="SMART" id="SM01194">
    <property type="entry name" value="eRF1_1"/>
    <property type="match status" value="1"/>
</dbReference>
<dbReference type="InterPro" id="IPR005140">
    <property type="entry name" value="eRF1_Pelota-like_N"/>
</dbReference>
<gene>
    <name evidence="9" type="ORF">AB1Y20_000781</name>
</gene>
<dbReference type="InterPro" id="IPR029064">
    <property type="entry name" value="Ribosomal_eL30-like_sf"/>
</dbReference>
<comment type="function">
    <text evidence="6">Component of the Pelota-HBS1L complex, a complex that recognizes stalled ribosomes and triggers the No-Go Decay (NGD) pathway. In the Pelota-HBS1L complex, pelo recognizes ribosomes stalled at the 3' end of an mRNA and engages stalled ribosomes by destabilizing mRNA in the mRNA channel.</text>
</comment>
<dbReference type="SUPFAM" id="SSF159065">
    <property type="entry name" value="Dom34/Pelota N-terminal domain-like"/>
    <property type="match status" value="1"/>
</dbReference>
<dbReference type="Pfam" id="PF03464">
    <property type="entry name" value="eRF1_2"/>
    <property type="match status" value="1"/>
</dbReference>
<dbReference type="SUPFAM" id="SSF53137">
    <property type="entry name" value="Translational machinery components"/>
    <property type="match status" value="1"/>
</dbReference>
<dbReference type="InterPro" id="IPR005141">
    <property type="entry name" value="eRF1_2"/>
</dbReference>
<dbReference type="EMBL" id="JBGBPQ010000001">
    <property type="protein sequence ID" value="KAL1529850.1"/>
    <property type="molecule type" value="Genomic_DNA"/>
</dbReference>
<comment type="subcellular location">
    <subcellularLocation>
        <location evidence="2 6">Cytoplasm</location>
    </subcellularLocation>
</comment>
<feature type="domain" description="eRF1/Pelota-like N-terminal" evidence="8">
    <location>
        <begin position="1"/>
        <end position="135"/>
    </location>
</feature>
<dbReference type="FunFam" id="2.30.30.870:FF:000001">
    <property type="entry name" value="Protein pelota homolog"/>
    <property type="match status" value="1"/>
</dbReference>
<comment type="cofactor">
    <cofactor evidence="1 6">
        <name>a divalent metal cation</name>
        <dbReference type="ChEBI" id="CHEBI:60240"/>
    </cofactor>
</comment>
<dbReference type="Proteomes" id="UP001515480">
    <property type="component" value="Unassembled WGS sequence"/>
</dbReference>
<dbReference type="InterPro" id="IPR042226">
    <property type="entry name" value="eFR1_2_sf"/>
</dbReference>
<dbReference type="Gene3D" id="3.30.420.60">
    <property type="entry name" value="eRF1 domain 2"/>
    <property type="match status" value="1"/>
</dbReference>
<dbReference type="Gene3D" id="3.30.1330.30">
    <property type="match status" value="1"/>
</dbReference>
<evidence type="ECO:0000256" key="3">
    <source>
        <dbReference type="ARBA" id="ARBA00009504"/>
    </source>
</evidence>
<dbReference type="NCBIfam" id="TIGR00111">
    <property type="entry name" value="pelota"/>
    <property type="match status" value="1"/>
</dbReference>
<dbReference type="PANTHER" id="PTHR10853:SF0">
    <property type="entry name" value="PROTEIN PELOTA HOMOLOG"/>
    <property type="match status" value="1"/>
</dbReference>
<protein>
    <recommendedName>
        <fullName evidence="6">Protein pelota homolog</fullName>
    </recommendedName>
</protein>
<keyword evidence="10" id="KW-1185">Reference proteome</keyword>
<evidence type="ECO:0000256" key="1">
    <source>
        <dbReference type="ARBA" id="ARBA00001968"/>
    </source>
</evidence>
<dbReference type="Gene3D" id="2.30.30.870">
    <property type="entry name" value="Pelota, domain A"/>
    <property type="match status" value="1"/>
</dbReference>
<dbReference type="GO" id="GO:0046872">
    <property type="term" value="F:metal ion binding"/>
    <property type="evidence" value="ECO:0007669"/>
    <property type="project" value="UniProtKB-KW"/>
</dbReference>
<evidence type="ECO:0000256" key="7">
    <source>
        <dbReference type="SAM" id="MobiDB-lite"/>
    </source>
</evidence>
<evidence type="ECO:0000259" key="8">
    <source>
        <dbReference type="SMART" id="SM01194"/>
    </source>
</evidence>
<dbReference type="AlphaFoldDB" id="A0AB34K6V6"/>
<keyword evidence="5 6" id="KW-0479">Metal-binding</keyword>
<dbReference type="GO" id="GO:0032790">
    <property type="term" value="P:ribosome disassembly"/>
    <property type="evidence" value="ECO:0007669"/>
    <property type="project" value="TreeGrafter"/>
</dbReference>
<dbReference type="SUPFAM" id="SSF55315">
    <property type="entry name" value="L30e-like"/>
    <property type="match status" value="1"/>
</dbReference>
<dbReference type="GO" id="GO:0005737">
    <property type="term" value="C:cytoplasm"/>
    <property type="evidence" value="ECO:0007669"/>
    <property type="project" value="UniProtKB-SubCell"/>
</dbReference>
<keyword evidence="4 6" id="KW-0963">Cytoplasm</keyword>
<feature type="compositionally biased region" description="Basic and acidic residues" evidence="7">
    <location>
        <begin position="399"/>
        <end position="418"/>
    </location>
</feature>
<dbReference type="InterPro" id="IPR058547">
    <property type="entry name" value="Pelota_N"/>
</dbReference>
<evidence type="ECO:0000256" key="6">
    <source>
        <dbReference type="RuleBase" id="RU362019"/>
    </source>
</evidence>
<dbReference type="InterPro" id="IPR004405">
    <property type="entry name" value="TF_pelota"/>
</dbReference>
<dbReference type="Pfam" id="PF03465">
    <property type="entry name" value="eRF1_3"/>
    <property type="match status" value="1"/>
</dbReference>
<dbReference type="PANTHER" id="PTHR10853">
    <property type="entry name" value="PELOTA"/>
    <property type="match status" value="1"/>
</dbReference>
<evidence type="ECO:0000256" key="2">
    <source>
        <dbReference type="ARBA" id="ARBA00004496"/>
    </source>
</evidence>
<evidence type="ECO:0000256" key="4">
    <source>
        <dbReference type="ARBA" id="ARBA00022490"/>
    </source>
</evidence>
<reference evidence="9 10" key="1">
    <citation type="journal article" date="2024" name="Science">
        <title>Giant polyketide synthase enzymes in the biosynthesis of giant marine polyether toxins.</title>
        <authorList>
            <person name="Fallon T.R."/>
            <person name="Shende V.V."/>
            <person name="Wierzbicki I.H."/>
            <person name="Pendleton A.L."/>
            <person name="Watervoot N.F."/>
            <person name="Auber R.P."/>
            <person name="Gonzalez D.J."/>
            <person name="Wisecaver J.H."/>
            <person name="Moore B.S."/>
        </authorList>
    </citation>
    <scope>NUCLEOTIDE SEQUENCE [LARGE SCALE GENOMIC DNA]</scope>
    <source>
        <strain evidence="9 10">12B1</strain>
    </source>
</reference>
<dbReference type="InterPro" id="IPR038069">
    <property type="entry name" value="Pelota/DOM34_N"/>
</dbReference>
<dbReference type="InterPro" id="IPR005142">
    <property type="entry name" value="eRF1_3"/>
</dbReference>
<name>A0AB34K6V6_PRYPA</name>
<accession>A0AB34K6V6</accession>
<dbReference type="GO" id="GO:0070651">
    <property type="term" value="P:nonfunctional rRNA decay"/>
    <property type="evidence" value="ECO:0007669"/>
    <property type="project" value="TreeGrafter"/>
</dbReference>
<dbReference type="GO" id="GO:0071025">
    <property type="term" value="P:RNA surveillance"/>
    <property type="evidence" value="ECO:0007669"/>
    <property type="project" value="InterPro"/>
</dbReference>
<dbReference type="GO" id="GO:0070966">
    <property type="term" value="P:nuclear-transcribed mRNA catabolic process, no-go decay"/>
    <property type="evidence" value="ECO:0007669"/>
    <property type="project" value="InterPro"/>
</dbReference>
<sequence length="418" mass="45541">MRLVRSGGDAFARGAEGFGEVTLLPEEIEDLWHVFNLLAVGDAVAATTFRKVTKESTTGAVDSQRVKLLLCVRVSKIDFDPEGGALRVGGAVLTEHESVRLGSHHTLELEVHRQLTLTKDNWDSVSLGRIQEATGGPATTADVAAVLVQHGLAHVCLVSGGMTVTKARLEVQVPKKGSAAVMAGAKKAVERWHEQILQAVLRHVDFSRIKCVILAGPGFTKDGFWEWMCEMANKRDLRDLLLSKPKWVVAHASSAHKHAIKEVLLEPSVAARVADTKAAAEVFALKSFFEMLASDPQRVTYGYRYVLTASEHGAIEKLLITDNLFRVQDVRLRKQYVELVDATKAAGAKVHIFSSMHISGDQLAKQGGLAAILRFPLPIDDMVAAKYGDQSSDSDQGWADDRGGVDLEHDHGQDGNFQ</sequence>
<comment type="caution">
    <text evidence="9">The sequence shown here is derived from an EMBL/GenBank/DDBJ whole genome shotgun (WGS) entry which is preliminary data.</text>
</comment>
<dbReference type="GO" id="GO:0070481">
    <property type="term" value="P:nuclear-transcribed mRNA catabolic process, non-stop decay"/>
    <property type="evidence" value="ECO:0007669"/>
    <property type="project" value="InterPro"/>
</dbReference>
<evidence type="ECO:0000256" key="5">
    <source>
        <dbReference type="ARBA" id="ARBA00022723"/>
    </source>
</evidence>
<evidence type="ECO:0000313" key="10">
    <source>
        <dbReference type="Proteomes" id="UP001515480"/>
    </source>
</evidence>
<dbReference type="Pfam" id="PF26356">
    <property type="entry name" value="Pelota_N"/>
    <property type="match status" value="1"/>
</dbReference>
<proteinExistence type="inferred from homology"/>
<comment type="similarity">
    <text evidence="3 6">Belongs to the eukaryotic release factor 1 family. Pelota subfamily.</text>
</comment>
<organism evidence="9 10">
    <name type="scientific">Prymnesium parvum</name>
    <name type="common">Toxic golden alga</name>
    <dbReference type="NCBI Taxonomy" id="97485"/>
    <lineage>
        <taxon>Eukaryota</taxon>
        <taxon>Haptista</taxon>
        <taxon>Haptophyta</taxon>
        <taxon>Prymnesiophyceae</taxon>
        <taxon>Prymnesiales</taxon>
        <taxon>Prymnesiaceae</taxon>
        <taxon>Prymnesium</taxon>
    </lineage>
</organism>